<dbReference type="PANTHER" id="PTHR35458:SF8">
    <property type="entry name" value="SLR0650 PROTEIN"/>
    <property type="match status" value="1"/>
</dbReference>
<dbReference type="EMBL" id="QXHD01000004">
    <property type="protein sequence ID" value="NEZ57019.1"/>
    <property type="molecule type" value="Genomic_DNA"/>
</dbReference>
<sequence>MENNIEHNGATHSSHGSNGRMARGGDLKLSPIDGTLFAPYTGNHVAASCDRMAVLIDGANLFYSASYLGIEVDYVRLLNALVGKRQLLRSYFYTGVDPKNEKQRGFLLWLNRNGYRVISKDLAQVADGSRRANLHVEMAVDMLRLADSCDTITLLSGDGHLTYAVDALSYRGVRVELVSLQSMTSDTLIDLADHYTDLAELQEYICKLS</sequence>
<dbReference type="InterPro" id="IPR021139">
    <property type="entry name" value="NYN"/>
</dbReference>
<dbReference type="Gene3D" id="3.40.50.1010">
    <property type="entry name" value="5'-nuclease"/>
    <property type="match status" value="1"/>
</dbReference>
<proteinExistence type="predicted"/>
<dbReference type="CDD" id="cd10911">
    <property type="entry name" value="PIN_LabA"/>
    <property type="match status" value="1"/>
</dbReference>
<organism evidence="3 4">
    <name type="scientific">Adonisia turfae CCMR0081</name>
    <dbReference type="NCBI Taxonomy" id="2292702"/>
    <lineage>
        <taxon>Bacteria</taxon>
        <taxon>Bacillati</taxon>
        <taxon>Cyanobacteriota</taxon>
        <taxon>Adonisia</taxon>
        <taxon>Adonisia turfae</taxon>
    </lineage>
</organism>
<keyword evidence="4" id="KW-1185">Reference proteome</keyword>
<dbReference type="PANTHER" id="PTHR35458">
    <property type="entry name" value="SLR0755 PROTEIN"/>
    <property type="match status" value="1"/>
</dbReference>
<reference evidence="3 4" key="1">
    <citation type="journal article" date="2020" name="Microb. Ecol.">
        <title>Ecogenomics of the Marine Benthic Filamentous Cyanobacterium Adonisia.</title>
        <authorList>
            <person name="Walter J.M."/>
            <person name="Coutinho F.H."/>
            <person name="Leomil L."/>
            <person name="Hargreaves P.I."/>
            <person name="Campeao M.E."/>
            <person name="Vieira V.V."/>
            <person name="Silva B.S."/>
            <person name="Fistarol G.O."/>
            <person name="Salomon P.S."/>
            <person name="Sawabe T."/>
            <person name="Mino S."/>
            <person name="Hosokawa M."/>
            <person name="Miyashita H."/>
            <person name="Maruyama F."/>
            <person name="van Verk M.C."/>
            <person name="Dutilh B.E."/>
            <person name="Thompson C.C."/>
            <person name="Thompson F.L."/>
        </authorList>
    </citation>
    <scope>NUCLEOTIDE SEQUENCE [LARGE SCALE GENOMIC DNA]</scope>
    <source>
        <strain evidence="3 4">CCMR0081</strain>
    </source>
</reference>
<evidence type="ECO:0000313" key="4">
    <source>
        <dbReference type="Proteomes" id="UP000481033"/>
    </source>
</evidence>
<evidence type="ECO:0000259" key="2">
    <source>
        <dbReference type="Pfam" id="PF01936"/>
    </source>
</evidence>
<feature type="domain" description="NYN" evidence="2">
    <location>
        <begin position="51"/>
        <end position="198"/>
    </location>
</feature>
<protein>
    <submittedName>
        <fullName evidence="3">NYN domain-containing protein</fullName>
    </submittedName>
</protein>
<evidence type="ECO:0000256" key="1">
    <source>
        <dbReference type="SAM" id="MobiDB-lite"/>
    </source>
</evidence>
<dbReference type="Proteomes" id="UP000481033">
    <property type="component" value="Unassembled WGS sequence"/>
</dbReference>
<comment type="caution">
    <text evidence="3">The sequence shown here is derived from an EMBL/GenBank/DDBJ whole genome shotgun (WGS) entry which is preliminary data.</text>
</comment>
<dbReference type="InterPro" id="IPR047140">
    <property type="entry name" value="LabA"/>
</dbReference>
<dbReference type="AlphaFoldDB" id="A0A6M0RLJ1"/>
<feature type="region of interest" description="Disordered" evidence="1">
    <location>
        <begin position="1"/>
        <end position="20"/>
    </location>
</feature>
<gene>
    <name evidence="3" type="ORF">DXZ20_15295</name>
</gene>
<dbReference type="RefSeq" id="WP_163667497.1">
    <property type="nucleotide sequence ID" value="NZ_QXHD01000004.1"/>
</dbReference>
<name>A0A6M0RLJ1_9CYAN</name>
<dbReference type="GO" id="GO:0004540">
    <property type="term" value="F:RNA nuclease activity"/>
    <property type="evidence" value="ECO:0007669"/>
    <property type="project" value="InterPro"/>
</dbReference>
<dbReference type="Pfam" id="PF01936">
    <property type="entry name" value="NYN"/>
    <property type="match status" value="1"/>
</dbReference>
<evidence type="ECO:0000313" key="3">
    <source>
        <dbReference type="EMBL" id="NEZ57019.1"/>
    </source>
</evidence>
<accession>A0A6M0RLJ1</accession>